<accession>A0A933W268</accession>
<dbReference type="InterPro" id="IPR013766">
    <property type="entry name" value="Thioredoxin_domain"/>
</dbReference>
<dbReference type="Pfam" id="PF00578">
    <property type="entry name" value="AhpC-TSA"/>
    <property type="match status" value="1"/>
</dbReference>
<comment type="caution">
    <text evidence="3">The sequence shown here is derived from an EMBL/GenBank/DDBJ whole genome shotgun (WGS) entry which is preliminary data.</text>
</comment>
<feature type="chain" id="PRO_5037302862" evidence="1">
    <location>
        <begin position="24"/>
        <end position="326"/>
    </location>
</feature>
<evidence type="ECO:0000313" key="4">
    <source>
        <dbReference type="Proteomes" id="UP000696931"/>
    </source>
</evidence>
<dbReference type="Proteomes" id="UP000696931">
    <property type="component" value="Unassembled WGS sequence"/>
</dbReference>
<dbReference type="GO" id="GO:0016491">
    <property type="term" value="F:oxidoreductase activity"/>
    <property type="evidence" value="ECO:0007669"/>
    <property type="project" value="InterPro"/>
</dbReference>
<proteinExistence type="predicted"/>
<dbReference type="PANTHER" id="PTHR42852:SF13">
    <property type="entry name" value="PROTEIN DIPZ"/>
    <property type="match status" value="1"/>
</dbReference>
<dbReference type="InterPro" id="IPR036249">
    <property type="entry name" value="Thioredoxin-like_sf"/>
</dbReference>
<organism evidence="3 4">
    <name type="scientific">Eiseniibacteriota bacterium</name>
    <dbReference type="NCBI Taxonomy" id="2212470"/>
    <lineage>
        <taxon>Bacteria</taxon>
        <taxon>Candidatus Eiseniibacteriota</taxon>
    </lineage>
</organism>
<evidence type="ECO:0000256" key="1">
    <source>
        <dbReference type="SAM" id="SignalP"/>
    </source>
</evidence>
<dbReference type="GO" id="GO:0016209">
    <property type="term" value="F:antioxidant activity"/>
    <property type="evidence" value="ECO:0007669"/>
    <property type="project" value="InterPro"/>
</dbReference>
<dbReference type="PANTHER" id="PTHR42852">
    <property type="entry name" value="THIOL:DISULFIDE INTERCHANGE PROTEIN DSBE"/>
    <property type="match status" value="1"/>
</dbReference>
<dbReference type="EMBL" id="JACRIW010000067">
    <property type="protein sequence ID" value="MBI5169765.1"/>
    <property type="molecule type" value="Genomic_DNA"/>
</dbReference>
<dbReference type="InterPro" id="IPR050553">
    <property type="entry name" value="Thioredoxin_ResA/DsbE_sf"/>
</dbReference>
<feature type="signal peptide" evidence="1">
    <location>
        <begin position="1"/>
        <end position="23"/>
    </location>
</feature>
<keyword evidence="1" id="KW-0732">Signal</keyword>
<feature type="domain" description="Thioredoxin" evidence="2">
    <location>
        <begin position="178"/>
        <end position="326"/>
    </location>
</feature>
<reference evidence="3" key="1">
    <citation type="submission" date="2020-07" db="EMBL/GenBank/DDBJ databases">
        <title>Huge and variable diversity of episymbiotic CPR bacteria and DPANN archaea in groundwater ecosystems.</title>
        <authorList>
            <person name="He C.Y."/>
            <person name="Keren R."/>
            <person name="Whittaker M."/>
            <person name="Farag I.F."/>
            <person name="Doudna J."/>
            <person name="Cate J.H.D."/>
            <person name="Banfield J.F."/>
        </authorList>
    </citation>
    <scope>NUCLEOTIDE SEQUENCE</scope>
    <source>
        <strain evidence="3">NC_groundwater_1813_Pr3_B-0.1um_71_17</strain>
    </source>
</reference>
<gene>
    <name evidence="3" type="ORF">HZA61_09780</name>
</gene>
<evidence type="ECO:0000313" key="3">
    <source>
        <dbReference type="EMBL" id="MBI5169765.1"/>
    </source>
</evidence>
<dbReference type="InterPro" id="IPR000866">
    <property type="entry name" value="AhpC/TSA"/>
</dbReference>
<protein>
    <submittedName>
        <fullName evidence="3">TlpA family protein disulfide reductase</fullName>
    </submittedName>
</protein>
<evidence type="ECO:0000259" key="2">
    <source>
        <dbReference type="PROSITE" id="PS51352"/>
    </source>
</evidence>
<dbReference type="PROSITE" id="PS51352">
    <property type="entry name" value="THIOREDOXIN_2"/>
    <property type="match status" value="1"/>
</dbReference>
<dbReference type="AlphaFoldDB" id="A0A933W268"/>
<dbReference type="CDD" id="cd02966">
    <property type="entry name" value="TlpA_like_family"/>
    <property type="match status" value="1"/>
</dbReference>
<sequence length="326" mass="34878">MRLRYAAVLTFALAALAATLAFAQTAPAPAAPAAPATAPAAPAPPASPVSAIRNKISAGDLLSAESLAEVWRTQHGPDGAWLVGFSWLARGAQLLGEPAKARLYADSTLWYCDQRLAGGAKLADDGDLEYALGSAIEVKAQLLGPAKGAEFVRAQLVRFADSPKGFRSRLHKRLAMLTWTGKSAPELRAEDQVRGASTTLASLRGKPVVVYVYSSTCGDCRASAPTLARVRAKWEARGVQWVALTRWYSDDAGRERERTVVDSTWTATYSGMGDTPVVVSTASMIEYGGSSTPTFVFIDRKGVVRGYTPTRLTEAEFDRAIEQIAR</sequence>
<dbReference type="SUPFAM" id="SSF52833">
    <property type="entry name" value="Thioredoxin-like"/>
    <property type="match status" value="1"/>
</dbReference>
<dbReference type="Gene3D" id="3.40.30.10">
    <property type="entry name" value="Glutaredoxin"/>
    <property type="match status" value="1"/>
</dbReference>
<name>A0A933W268_UNCEI</name>